<organism evidence="6 7">
    <name type="scientific">Macrococcus epidermidis</name>
    <dbReference type="NCBI Taxonomy" id="1902580"/>
    <lineage>
        <taxon>Bacteria</taxon>
        <taxon>Bacillati</taxon>
        <taxon>Bacillota</taxon>
        <taxon>Bacilli</taxon>
        <taxon>Bacillales</taxon>
        <taxon>Staphylococcaceae</taxon>
        <taxon>Macrococcus</taxon>
    </lineage>
</organism>
<dbReference type="SUPFAM" id="SSF48230">
    <property type="entry name" value="Chondroitin AC/alginate lyase"/>
    <property type="match status" value="1"/>
</dbReference>
<dbReference type="PANTHER" id="PTHR39210:SF1">
    <property type="entry name" value="HEPARIN-SULFATE LYASE"/>
    <property type="match status" value="1"/>
</dbReference>
<dbReference type="Pfam" id="PF07940">
    <property type="entry name" value="Hepar_II_III_C"/>
    <property type="match status" value="1"/>
</dbReference>
<protein>
    <recommendedName>
        <fullName evidence="5">Heparinase II/III-like C-terminal domain-containing protein</fullName>
    </recommendedName>
</protein>
<evidence type="ECO:0000259" key="5">
    <source>
        <dbReference type="Pfam" id="PF07940"/>
    </source>
</evidence>
<dbReference type="InterPro" id="IPR012480">
    <property type="entry name" value="Hepar_II_III_C"/>
</dbReference>
<evidence type="ECO:0000256" key="2">
    <source>
        <dbReference type="ARBA" id="ARBA00022729"/>
    </source>
</evidence>
<sequence length="569" mass="66666">MFSNNKEILNRIDSLENKIIAELTHQKNQQHFRSIKKEDVLPLAKYNKSTLKYAKLALENTIVPFPGFDPIQFDDKFDWSYIHHKNHVSYQLYLQSLRIVGQLLAAYDQFDEKKYLLKAQEITESWMSFVESGKSTDMTWYDHPVGNRTQILIHLLYSLNKEKIQVNSDRYFELLYKHAEYLMDDANYRKNNHGIMVDRGLMMLGFVMNDELLFNKGFYRVVDTFWQSFSYKGGHLENSPEYHNMVLRMYVGIEEYLNAHDKTLGNDVVKHMEAADNYMNILLKPNRRLPAIGDSGHTSLPERTPIYMNFVDEEAGIAVIKQNLNNKIYMSFVCGYSTITHKHSDDLSITFSINGVDFIEDGAKFDYSKSPIRRYIVTPRAHSSLQLENKFYQKEKDNKYTQKIWIEKYFDHKNYFIVKGRNRGFNDGTSLYRTILFLKDYEMFIIVNEGNSNHNHTFIENYNLHHEVAVKSLSENIFELTRNDEKIIIESYYRNAPEIVEGNKDPIQAINATGPSKFNLTNHLQFKDNGTETSTVTLIKSKDIKVDELDLTSDHIKLKINNEEILIAR</sequence>
<feature type="domain" description="Heparinase II/III-like C-terminal" evidence="5">
    <location>
        <begin position="314"/>
        <end position="530"/>
    </location>
</feature>
<evidence type="ECO:0000313" key="6">
    <source>
        <dbReference type="EMBL" id="RAK46286.1"/>
    </source>
</evidence>
<keyword evidence="7" id="KW-1185">Reference proteome</keyword>
<dbReference type="Proteomes" id="UP000249808">
    <property type="component" value="Unassembled WGS sequence"/>
</dbReference>
<comment type="subcellular location">
    <subcellularLocation>
        <location evidence="1">Periplasm</location>
    </subcellularLocation>
</comment>
<keyword evidence="2" id="KW-0732">Signal</keyword>
<dbReference type="EMBL" id="PZJH01000001">
    <property type="protein sequence ID" value="RAK46286.1"/>
    <property type="molecule type" value="Genomic_DNA"/>
</dbReference>
<dbReference type="Gene3D" id="1.50.10.100">
    <property type="entry name" value="Chondroitin AC/alginate lyase"/>
    <property type="match status" value="1"/>
</dbReference>
<dbReference type="AlphaFoldDB" id="A0A327ZW34"/>
<proteinExistence type="predicted"/>
<dbReference type="InterPro" id="IPR008929">
    <property type="entry name" value="Chondroitin_lyas"/>
</dbReference>
<evidence type="ECO:0000256" key="1">
    <source>
        <dbReference type="ARBA" id="ARBA00004418"/>
    </source>
</evidence>
<gene>
    <name evidence="6" type="ORF">BHU61_02230</name>
</gene>
<dbReference type="PANTHER" id="PTHR39210">
    <property type="entry name" value="HEPARIN-SULFATE LYASE"/>
    <property type="match status" value="1"/>
</dbReference>
<dbReference type="Gene3D" id="2.70.98.70">
    <property type="match status" value="1"/>
</dbReference>
<dbReference type="GO" id="GO:0042597">
    <property type="term" value="C:periplasmic space"/>
    <property type="evidence" value="ECO:0007669"/>
    <property type="project" value="UniProtKB-SubCell"/>
</dbReference>
<keyword evidence="3" id="KW-0574">Periplasm</keyword>
<dbReference type="RefSeq" id="WP_111714430.1">
    <property type="nucleotide sequence ID" value="NZ_JBHSSR010000001.1"/>
</dbReference>
<comment type="caution">
    <text evidence="6">The sequence shown here is derived from an EMBL/GenBank/DDBJ whole genome shotgun (WGS) entry which is preliminary data.</text>
</comment>
<name>A0A327ZW34_9STAP</name>
<reference evidence="6 7" key="1">
    <citation type="journal article" date="2018" name="Front. Microbiol.">
        <title>Description and Comparative Genomics of Macrococcus caseolyticus subsp. hominis subsp. nov., Macrococcus goetzii sp. nov., Macrococcus epidermidis sp. nov., and Macrococcus bohemicus sp. nov., Novel Macrococci From Human Clinical Material With Virulence Potential and Suspected Uptake of Foreign DNA by Natural Transformation.</title>
        <authorList>
            <person name="Maslanova I."/>
            <person name="Wertheimer Z."/>
            <person name="Sedlacek I."/>
            <person name="Svec P."/>
            <person name="Indrakova A."/>
            <person name="Kovarovic V."/>
            <person name="Schumann P."/>
            <person name="Sproer C."/>
            <person name="Kralova S."/>
            <person name="Sedo O."/>
            <person name="Kristofova L."/>
            <person name="Vrbovska V."/>
            <person name="Fuzik T."/>
            <person name="Petras P."/>
            <person name="Zdrahal Z."/>
            <person name="Ruzickova V."/>
            <person name="Doskar J."/>
            <person name="Pantucek R."/>
        </authorList>
    </citation>
    <scope>NUCLEOTIDE SEQUENCE [LARGE SCALE GENOMIC DNA]</scope>
    <source>
        <strain evidence="6 7">01/688</strain>
    </source>
</reference>
<keyword evidence="4" id="KW-0456">Lyase</keyword>
<evidence type="ECO:0000256" key="4">
    <source>
        <dbReference type="ARBA" id="ARBA00023239"/>
    </source>
</evidence>
<accession>A0A327ZW34</accession>
<evidence type="ECO:0000313" key="7">
    <source>
        <dbReference type="Proteomes" id="UP000249808"/>
    </source>
</evidence>
<dbReference type="GO" id="GO:0016829">
    <property type="term" value="F:lyase activity"/>
    <property type="evidence" value="ECO:0007669"/>
    <property type="project" value="UniProtKB-KW"/>
</dbReference>
<evidence type="ECO:0000256" key="3">
    <source>
        <dbReference type="ARBA" id="ARBA00022764"/>
    </source>
</evidence>